<evidence type="ECO:0000313" key="1">
    <source>
        <dbReference type="EMBL" id="CUP50105.1"/>
    </source>
</evidence>
<gene>
    <name evidence="1" type="ORF">ERS852520_01491</name>
</gene>
<protein>
    <submittedName>
        <fullName evidence="1">Stage V sporulation protein T</fullName>
    </submittedName>
</protein>
<proteinExistence type="predicted"/>
<dbReference type="EMBL" id="CZAU01000013">
    <property type="protein sequence ID" value="CUP50105.1"/>
    <property type="molecule type" value="Genomic_DNA"/>
</dbReference>
<dbReference type="OrthoDB" id="9782993at2"/>
<dbReference type="Gene3D" id="2.10.260.10">
    <property type="match status" value="1"/>
</dbReference>
<organism evidence="1 2">
    <name type="scientific">Anaerostipes hadrus</name>
    <dbReference type="NCBI Taxonomy" id="649756"/>
    <lineage>
        <taxon>Bacteria</taxon>
        <taxon>Bacillati</taxon>
        <taxon>Bacillota</taxon>
        <taxon>Clostridia</taxon>
        <taxon>Lachnospirales</taxon>
        <taxon>Lachnospiraceae</taxon>
        <taxon>Anaerostipes</taxon>
    </lineage>
</organism>
<accession>A0A174NVS1</accession>
<dbReference type="AlphaFoldDB" id="A0A174NVS1"/>
<dbReference type="Proteomes" id="UP000095564">
    <property type="component" value="Unassembled WGS sequence"/>
</dbReference>
<reference evidence="1 2" key="1">
    <citation type="submission" date="2015-09" db="EMBL/GenBank/DDBJ databases">
        <authorList>
            <consortium name="Pathogen Informatics"/>
        </authorList>
    </citation>
    <scope>NUCLEOTIDE SEQUENCE [LARGE SCALE GENOMIC DNA]</scope>
    <source>
        <strain evidence="1 2">2789STDY5834908</strain>
    </source>
</reference>
<dbReference type="RefSeq" id="WP_155512783.1">
    <property type="nucleotide sequence ID" value="NZ_CZAU01000013.1"/>
</dbReference>
<evidence type="ECO:0000313" key="2">
    <source>
        <dbReference type="Proteomes" id="UP000095564"/>
    </source>
</evidence>
<sequence length="102" mass="12263">MKGNYMRRIDDLGRIWIPKGILSKMFSKDEYFEGYPMNMFLEDNRNIIICKNKPAARFCEWKYNTNLQQAESNCDNISIDQETFKKLKYCPYCGKEIKRKEI</sequence>
<name>A0A174NVS1_ANAHA</name>